<dbReference type="EMBL" id="CABPRJ010000964">
    <property type="protein sequence ID" value="VVC33176.1"/>
    <property type="molecule type" value="Genomic_DNA"/>
</dbReference>
<gene>
    <name evidence="1" type="ORF">CINCED_3A023343</name>
</gene>
<accession>A0A5E4MQL8</accession>
<evidence type="ECO:0000313" key="1">
    <source>
        <dbReference type="EMBL" id="VVC33176.1"/>
    </source>
</evidence>
<evidence type="ECO:0000313" key="2">
    <source>
        <dbReference type="Proteomes" id="UP000325440"/>
    </source>
</evidence>
<reference evidence="1 2" key="1">
    <citation type="submission" date="2019-08" db="EMBL/GenBank/DDBJ databases">
        <authorList>
            <person name="Alioto T."/>
            <person name="Alioto T."/>
            <person name="Gomez Garrido J."/>
        </authorList>
    </citation>
    <scope>NUCLEOTIDE SEQUENCE [LARGE SCALE GENOMIC DNA]</scope>
</reference>
<organism evidence="1 2">
    <name type="scientific">Cinara cedri</name>
    <dbReference type="NCBI Taxonomy" id="506608"/>
    <lineage>
        <taxon>Eukaryota</taxon>
        <taxon>Metazoa</taxon>
        <taxon>Ecdysozoa</taxon>
        <taxon>Arthropoda</taxon>
        <taxon>Hexapoda</taxon>
        <taxon>Insecta</taxon>
        <taxon>Pterygota</taxon>
        <taxon>Neoptera</taxon>
        <taxon>Paraneoptera</taxon>
        <taxon>Hemiptera</taxon>
        <taxon>Sternorrhyncha</taxon>
        <taxon>Aphidomorpha</taxon>
        <taxon>Aphidoidea</taxon>
        <taxon>Aphididae</taxon>
        <taxon>Lachninae</taxon>
        <taxon>Cinara</taxon>
    </lineage>
</organism>
<keyword evidence="2" id="KW-1185">Reference proteome</keyword>
<dbReference type="AlphaFoldDB" id="A0A5E4MQL8"/>
<protein>
    <submittedName>
        <fullName evidence="1">Uncharacterized protein</fullName>
    </submittedName>
</protein>
<proteinExistence type="predicted"/>
<sequence>MYAGSPNTNAQIGIEKSTTAVICGPERDDPNRAISAAILLFYVIKRTDTLSDALLTKRIAVIFIDRERYDNIIAGVSETHRISVHSNAKGATQGAIDGSLSAIVDNKLSRFLVPPMSLTITPW</sequence>
<name>A0A5E4MQL8_9HEMI</name>
<dbReference type="Proteomes" id="UP000325440">
    <property type="component" value="Unassembled WGS sequence"/>
</dbReference>